<name>A0ABD3MAK8_9STRA</name>
<dbReference type="Gene3D" id="3.40.50.80">
    <property type="entry name" value="Nucleotide-binding domain of ferredoxin-NADP reductase (FNR) module"/>
    <property type="match status" value="1"/>
</dbReference>
<dbReference type="InterPro" id="IPR015701">
    <property type="entry name" value="FNR"/>
</dbReference>
<dbReference type="FunFam" id="3.40.50.80:FF:000008">
    <property type="entry name" value="Ferredoxin--NADP reductase, chloroplastic"/>
    <property type="match status" value="1"/>
</dbReference>
<proteinExistence type="inferred from homology"/>
<dbReference type="InterPro" id="IPR035442">
    <property type="entry name" value="FNR_plant_Cyanobacteria"/>
</dbReference>
<evidence type="ECO:0000259" key="11">
    <source>
        <dbReference type="PROSITE" id="PS51384"/>
    </source>
</evidence>
<organism evidence="12 13">
    <name type="scientific">Discostella pseudostelligera</name>
    <dbReference type="NCBI Taxonomy" id="259834"/>
    <lineage>
        <taxon>Eukaryota</taxon>
        <taxon>Sar</taxon>
        <taxon>Stramenopiles</taxon>
        <taxon>Ochrophyta</taxon>
        <taxon>Bacillariophyta</taxon>
        <taxon>Coscinodiscophyceae</taxon>
        <taxon>Thalassiosirophycidae</taxon>
        <taxon>Stephanodiscales</taxon>
        <taxon>Stephanodiscaceae</taxon>
        <taxon>Discostella</taxon>
    </lineage>
</organism>
<dbReference type="PIRSF" id="PIRSF000361">
    <property type="entry name" value="Frd-NADP+_RD"/>
    <property type="match status" value="1"/>
</dbReference>
<keyword evidence="7 9" id="KW-0560">Oxidoreductase</keyword>
<keyword evidence="13" id="KW-1185">Reference proteome</keyword>
<dbReference type="Proteomes" id="UP001530293">
    <property type="component" value="Unassembled WGS sequence"/>
</dbReference>
<feature type="binding site" evidence="10">
    <location>
        <position position="312"/>
    </location>
    <ligand>
        <name>NADP(+)</name>
        <dbReference type="ChEBI" id="CHEBI:58349"/>
    </ligand>
</feature>
<feature type="binding site" evidence="10">
    <location>
        <begin position="413"/>
        <end position="414"/>
    </location>
    <ligand>
        <name>NADP(+)</name>
        <dbReference type="ChEBI" id="CHEBI:58349"/>
    </ligand>
</feature>
<evidence type="ECO:0000313" key="12">
    <source>
        <dbReference type="EMBL" id="KAL3759644.1"/>
    </source>
</evidence>
<dbReference type="PROSITE" id="PS51384">
    <property type="entry name" value="FAD_FR"/>
    <property type="match status" value="1"/>
</dbReference>
<dbReference type="InterPro" id="IPR039261">
    <property type="entry name" value="FNR_nucleotide-bd"/>
</dbReference>
<evidence type="ECO:0000313" key="13">
    <source>
        <dbReference type="Proteomes" id="UP001530293"/>
    </source>
</evidence>
<accession>A0ABD3MAK8</accession>
<comment type="cofactor">
    <cofactor evidence="1">
        <name>FAD</name>
        <dbReference type="ChEBI" id="CHEBI:57692"/>
    </cofactor>
</comment>
<feature type="domain" description="FAD-binding FR-type" evidence="11">
    <location>
        <begin position="169"/>
        <end position="296"/>
    </location>
</feature>
<evidence type="ECO:0000256" key="2">
    <source>
        <dbReference type="ARBA" id="ARBA00008312"/>
    </source>
</evidence>
<evidence type="ECO:0000256" key="5">
    <source>
        <dbReference type="ARBA" id="ARBA00022827"/>
    </source>
</evidence>
<evidence type="ECO:0000256" key="8">
    <source>
        <dbReference type="ARBA" id="ARBA00047776"/>
    </source>
</evidence>
<reference evidence="12 13" key="1">
    <citation type="submission" date="2024-10" db="EMBL/GenBank/DDBJ databases">
        <title>Updated reference genomes for cyclostephanoid diatoms.</title>
        <authorList>
            <person name="Roberts W.R."/>
            <person name="Alverson A.J."/>
        </authorList>
    </citation>
    <scope>NUCLEOTIDE SEQUENCE [LARGE SCALE GENOMIC DNA]</scope>
    <source>
        <strain evidence="12 13">AJA232-27</strain>
    </source>
</reference>
<evidence type="ECO:0000256" key="6">
    <source>
        <dbReference type="ARBA" id="ARBA00022857"/>
    </source>
</evidence>
<dbReference type="AlphaFoldDB" id="A0ABD3MAK8"/>
<dbReference type="InterPro" id="IPR017938">
    <property type="entry name" value="Riboflavin_synthase-like_b-brl"/>
</dbReference>
<dbReference type="Gene3D" id="2.40.30.10">
    <property type="entry name" value="Translation factors"/>
    <property type="match status" value="1"/>
</dbReference>
<comment type="similarity">
    <text evidence="2">Belongs to the ferredoxin--NADP reductase type 1 family.</text>
</comment>
<feature type="binding site" evidence="10">
    <location>
        <position position="452"/>
    </location>
    <ligand>
        <name>NADP(+)</name>
        <dbReference type="ChEBI" id="CHEBI:58349"/>
    </ligand>
</feature>
<evidence type="ECO:0000256" key="3">
    <source>
        <dbReference type="ARBA" id="ARBA00013223"/>
    </source>
</evidence>
<dbReference type="SUPFAM" id="SSF52343">
    <property type="entry name" value="Ferredoxin reductase-like, C-terminal NADP-linked domain"/>
    <property type="match status" value="1"/>
</dbReference>
<keyword evidence="5 9" id="KW-0274">FAD</keyword>
<dbReference type="InterPro" id="IPR017927">
    <property type="entry name" value="FAD-bd_FR_type"/>
</dbReference>
<keyword evidence="4 9" id="KW-0285">Flavoprotein</keyword>
<sequence>MPLLRSSGVRHPAPLLSKTKPQSSTFIMAKLFLAAAAILATANAFTPIAVPSSTVVRSNVALGMASDDNGSKRKRALKTIAKTAGVISTVAFTTAGLPPVALAAKKAKEVAVVVETADNTQKLLAAGAGVIAAGAAVLKLASGEKAQDFLEATPYWDQANVPVNVYKNKSPFIGKVVSTKRIVGPKATGETCHIVIDHKGDFPYWEGQSWGVIPPGVREKDGKPHAVRLYSIASSRYGDDKTGKTGSLCVRRATYWCPELKAEDPAKKGICSNFLCDTQPGAEVMMTGPAGKVMLMPEEDPKTDYIMVATGTGIAPFRGFIRRLFFEKTPAAKAYKGQAWLFLGVANSDALLYDDEFQEAKANFPDNFRLDYALSREQENKKGGKMYIQDKVEEYADEIFEKLNNGAHIYFCGLKGMMPGIQDMLEEVCKAKGLDYEEFIKGLKAKKQWHVEVY</sequence>
<dbReference type="PIRSF" id="PIRSF501178">
    <property type="entry name" value="FNR-PetH"/>
    <property type="match status" value="1"/>
</dbReference>
<gene>
    <name evidence="12" type="ORF">ACHAWU_009791</name>
</gene>
<evidence type="ECO:0000256" key="9">
    <source>
        <dbReference type="PIRNR" id="PIRNR000361"/>
    </source>
</evidence>
<feature type="binding site" evidence="10">
    <location>
        <position position="251"/>
    </location>
    <ligand>
        <name>NADP(+)</name>
        <dbReference type="ChEBI" id="CHEBI:58349"/>
    </ligand>
</feature>
<comment type="catalytic activity">
    <reaction evidence="8">
        <text>2 reduced [2Fe-2S]-[ferredoxin] + NADP(+) + H(+) = 2 oxidized [2Fe-2S]-[ferredoxin] + NADPH</text>
        <dbReference type="Rhea" id="RHEA:20125"/>
        <dbReference type="Rhea" id="RHEA-COMP:10000"/>
        <dbReference type="Rhea" id="RHEA-COMP:10001"/>
        <dbReference type="ChEBI" id="CHEBI:15378"/>
        <dbReference type="ChEBI" id="CHEBI:33737"/>
        <dbReference type="ChEBI" id="CHEBI:33738"/>
        <dbReference type="ChEBI" id="CHEBI:57783"/>
        <dbReference type="ChEBI" id="CHEBI:58349"/>
        <dbReference type="EC" id="1.18.1.2"/>
    </reaction>
</comment>
<dbReference type="SUPFAM" id="SSF63380">
    <property type="entry name" value="Riboflavin synthase domain-like"/>
    <property type="match status" value="1"/>
</dbReference>
<dbReference type="CDD" id="cd06208">
    <property type="entry name" value="CYPOR_like_FNR"/>
    <property type="match status" value="1"/>
</dbReference>
<feature type="binding site" evidence="10">
    <location>
        <position position="385"/>
    </location>
    <ligand>
        <name>NADP(+)</name>
        <dbReference type="ChEBI" id="CHEBI:58349"/>
    </ligand>
</feature>
<dbReference type="GO" id="GO:0004324">
    <property type="term" value="F:ferredoxin-NADP+ reductase activity"/>
    <property type="evidence" value="ECO:0007669"/>
    <property type="project" value="UniProtKB-EC"/>
</dbReference>
<evidence type="ECO:0000256" key="7">
    <source>
        <dbReference type="ARBA" id="ARBA00023002"/>
    </source>
</evidence>
<dbReference type="PRINTS" id="PR00371">
    <property type="entry name" value="FPNCR"/>
</dbReference>
<dbReference type="InterPro" id="IPR001433">
    <property type="entry name" value="OxRdtase_FAD/NAD-bd"/>
</dbReference>
<dbReference type="EMBL" id="JALLBG020000199">
    <property type="protein sequence ID" value="KAL3759644.1"/>
    <property type="molecule type" value="Genomic_DNA"/>
</dbReference>
<dbReference type="InterPro" id="IPR001709">
    <property type="entry name" value="Flavoprot_Pyr_Nucl_cyt_Rdtase"/>
</dbReference>
<protein>
    <recommendedName>
        <fullName evidence="3">ferredoxin--NADP(+) reductase</fullName>
        <ecNumber evidence="3">1.18.1.2</ecNumber>
    </recommendedName>
</protein>
<dbReference type="PANTHER" id="PTHR43314">
    <property type="match status" value="1"/>
</dbReference>
<dbReference type="Pfam" id="PF00175">
    <property type="entry name" value="NAD_binding_1"/>
    <property type="match status" value="1"/>
</dbReference>
<feature type="binding site" evidence="10">
    <location>
        <begin position="375"/>
        <end position="376"/>
    </location>
    <ligand>
        <name>NADP(+)</name>
        <dbReference type="ChEBI" id="CHEBI:58349"/>
    </ligand>
</feature>
<evidence type="ECO:0000256" key="1">
    <source>
        <dbReference type="ARBA" id="ARBA00001974"/>
    </source>
</evidence>
<evidence type="ECO:0000256" key="10">
    <source>
        <dbReference type="PIRSR" id="PIRSR000361-1"/>
    </source>
</evidence>
<dbReference type="EC" id="1.18.1.2" evidence="3"/>
<comment type="caution">
    <text evidence="12">The sequence shown here is derived from an EMBL/GenBank/DDBJ whole genome shotgun (WGS) entry which is preliminary data.</text>
</comment>
<feature type="binding site" evidence="10">
    <location>
        <position position="231"/>
    </location>
    <ligand>
        <name>NADP(+)</name>
        <dbReference type="ChEBI" id="CHEBI:58349"/>
    </ligand>
</feature>
<evidence type="ECO:0000256" key="4">
    <source>
        <dbReference type="ARBA" id="ARBA00022630"/>
    </source>
</evidence>
<keyword evidence="6 9" id="KW-0521">NADP</keyword>